<dbReference type="EMBL" id="KV423930">
    <property type="protein sequence ID" value="KZT60551.1"/>
    <property type="molecule type" value="Genomic_DNA"/>
</dbReference>
<feature type="compositionally biased region" description="Gly residues" evidence="1">
    <location>
        <begin position="560"/>
        <end position="570"/>
    </location>
</feature>
<feature type="compositionally biased region" description="Low complexity" evidence="1">
    <location>
        <begin position="59"/>
        <end position="99"/>
    </location>
</feature>
<feature type="compositionally biased region" description="Basic and acidic residues" evidence="1">
    <location>
        <begin position="1005"/>
        <end position="1018"/>
    </location>
</feature>
<feature type="compositionally biased region" description="Polar residues" evidence="1">
    <location>
        <begin position="360"/>
        <end position="373"/>
    </location>
</feature>
<feature type="compositionally biased region" description="Pro residues" evidence="1">
    <location>
        <begin position="739"/>
        <end position="767"/>
    </location>
</feature>
<feature type="compositionally biased region" description="Low complexity" evidence="1">
    <location>
        <begin position="484"/>
        <end position="499"/>
    </location>
</feature>
<feature type="compositionally biased region" description="Basic residues" evidence="1">
    <location>
        <begin position="139"/>
        <end position="154"/>
    </location>
</feature>
<name>A0A165IGP0_9BASI</name>
<dbReference type="InParanoid" id="A0A165IGP0"/>
<feature type="compositionally biased region" description="Low complexity" evidence="1">
    <location>
        <begin position="768"/>
        <end position="786"/>
    </location>
</feature>
<evidence type="ECO:0000313" key="3">
    <source>
        <dbReference type="Proteomes" id="UP000076842"/>
    </source>
</evidence>
<feature type="region of interest" description="Disordered" evidence="1">
    <location>
        <begin position="1"/>
        <end position="21"/>
    </location>
</feature>
<protein>
    <submittedName>
        <fullName evidence="2">Uncharacterized protein</fullName>
    </submittedName>
</protein>
<organism evidence="2 3">
    <name type="scientific">Calocera cornea HHB12733</name>
    <dbReference type="NCBI Taxonomy" id="1353952"/>
    <lineage>
        <taxon>Eukaryota</taxon>
        <taxon>Fungi</taxon>
        <taxon>Dikarya</taxon>
        <taxon>Basidiomycota</taxon>
        <taxon>Agaricomycotina</taxon>
        <taxon>Dacrymycetes</taxon>
        <taxon>Dacrymycetales</taxon>
        <taxon>Dacrymycetaceae</taxon>
        <taxon>Calocera</taxon>
    </lineage>
</organism>
<feature type="compositionally biased region" description="Low complexity" evidence="1">
    <location>
        <begin position="682"/>
        <end position="707"/>
    </location>
</feature>
<dbReference type="Proteomes" id="UP000076842">
    <property type="component" value="Unassembled WGS sequence"/>
</dbReference>
<feature type="compositionally biased region" description="Gly residues" evidence="1">
    <location>
        <begin position="407"/>
        <end position="427"/>
    </location>
</feature>
<evidence type="ECO:0000313" key="2">
    <source>
        <dbReference type="EMBL" id="KZT60551.1"/>
    </source>
</evidence>
<feature type="compositionally biased region" description="Gly residues" evidence="1">
    <location>
        <begin position="457"/>
        <end position="466"/>
    </location>
</feature>
<feature type="compositionally biased region" description="Polar residues" evidence="1">
    <location>
        <begin position="876"/>
        <end position="891"/>
    </location>
</feature>
<feature type="compositionally biased region" description="Basic and acidic residues" evidence="1">
    <location>
        <begin position="288"/>
        <end position="303"/>
    </location>
</feature>
<feature type="compositionally biased region" description="Low complexity" evidence="1">
    <location>
        <begin position="508"/>
        <end position="535"/>
    </location>
</feature>
<feature type="region of interest" description="Disordered" evidence="1">
    <location>
        <begin position="53"/>
        <end position="572"/>
    </location>
</feature>
<feature type="compositionally biased region" description="Pro residues" evidence="1">
    <location>
        <begin position="861"/>
        <end position="873"/>
    </location>
</feature>
<feature type="compositionally biased region" description="Low complexity" evidence="1">
    <location>
        <begin position="155"/>
        <end position="173"/>
    </location>
</feature>
<feature type="compositionally biased region" description="Low complexity" evidence="1">
    <location>
        <begin position="612"/>
        <end position="669"/>
    </location>
</feature>
<reference evidence="2 3" key="1">
    <citation type="journal article" date="2016" name="Mol. Biol. Evol.">
        <title>Comparative Genomics of Early-Diverging Mushroom-Forming Fungi Provides Insights into the Origins of Lignocellulose Decay Capabilities.</title>
        <authorList>
            <person name="Nagy L.G."/>
            <person name="Riley R."/>
            <person name="Tritt A."/>
            <person name="Adam C."/>
            <person name="Daum C."/>
            <person name="Floudas D."/>
            <person name="Sun H."/>
            <person name="Yadav J.S."/>
            <person name="Pangilinan J."/>
            <person name="Larsson K.H."/>
            <person name="Matsuura K."/>
            <person name="Barry K."/>
            <person name="Labutti K."/>
            <person name="Kuo R."/>
            <person name="Ohm R.A."/>
            <person name="Bhattacharya S.S."/>
            <person name="Shirouzu T."/>
            <person name="Yoshinaga Y."/>
            <person name="Martin F.M."/>
            <person name="Grigoriev I.V."/>
            <person name="Hibbett D.S."/>
        </authorList>
    </citation>
    <scope>NUCLEOTIDE SEQUENCE [LARGE SCALE GENOMIC DNA]</scope>
    <source>
        <strain evidence="2 3">HHB12733</strain>
    </source>
</reference>
<dbReference type="AlphaFoldDB" id="A0A165IGP0"/>
<keyword evidence="3" id="KW-1185">Reference proteome</keyword>
<evidence type="ECO:0000256" key="1">
    <source>
        <dbReference type="SAM" id="MobiDB-lite"/>
    </source>
</evidence>
<dbReference type="STRING" id="1353952.A0A165IGP0"/>
<feature type="region of interest" description="Disordered" evidence="1">
    <location>
        <begin position="598"/>
        <end position="1029"/>
    </location>
</feature>
<proteinExistence type="predicted"/>
<feature type="compositionally biased region" description="Polar residues" evidence="1">
    <location>
        <begin position="216"/>
        <end position="228"/>
    </location>
</feature>
<dbReference type="OrthoDB" id="3358861at2759"/>
<sequence>MYGFPDQAMGGRQSAETYRPGQAEQRLSLVVPPAHAISATFIPDSRLLPLRERAGTPTQHQMQLQHQQQQQQQLQMQQQEQQRQQQQQQQPRPQSRQQIQPPPEDDGSDSEDHGALIVHENAPRNSMSFPTSTPPPQHPHPHPQHRQQHPHAHPHQPQTPVRTRTVSSSTPSRRQSKHIPLPSTQSDLGPRGPPPAVQISGSPLTGSLPRPRPSAYGTQRRPSSQSLDSYELPTRQNKKRGFFGTIAHALHLGGGGRDGRESPPFGDRSGSGWGKKDRSGGGGGWNTRTDRRIRDMHGWRGESSDEDVSALVTVENPRAAGGARPALDQRWGSESPHASGGGDGRRKAPPAGLTRGASVANGSGSTPTRSPSQRRVVEQQRALSPQEVLESRLDAAARTRTMSTPGAGAGAGIGAGVGVGGMPGGGARQQEGFTRLRTISEASGTGNRRSVHESAGAGAGTPGRAGGQHAAGLARSGTGRSAMSTATAPPGGASAPGAALSRSGTTRSSMSAPPNSAPGAAGAKKKPLPSASASARQQHRMSGAPSGGPNILSVLDENEGGAGGGGGVGKGLVEIKAPPRVLRDPADGLISVKAPAPATTMLPLSGPPAPAPQSAQPTKAQQTPRPNGASSLARNLSTSTSASTAHGHTAAANNNLSRNLSTSTSASSAHVRPQRAQPPPATTLHPSSALAASASGATAGSHSSGSSTGVGGQYVHHTPVPSARAPMPIKSALRTRSPSPEPPRPIIALPPPAPIAQQPPAPAPAAPMSPATPVATAAALPTEAQPRPQPPDGLKPRPASAATFGTSGDDASAYETGLEEMEDSGSESAYSGTPGQGTPRLGTVPLEEEQSTPIAVRAMPPFVPSPVVPPAPQPVTQQGENDSGVSESTAVASDKPTRRKSVRLDVPPSLTPTPAAEDFPEDPWKVSMDELANAKPSRSYLSTPPAPAKSSSTHGSQPSPQRGFQLHDRPPPPEKGPALDGEDPEDGGWHMRASSGDSSDEEDGEYARAKRELEEANKRYAQAGHLRRR</sequence>
<gene>
    <name evidence="2" type="ORF">CALCODRAFT_108077</name>
</gene>
<accession>A0A165IGP0</accession>